<sequence length="173" mass="19113">MCVAVSQFSMFCMALCGFCVWVLYATGCNMQDVIAISPATGCVLQDLPDGRVIKVGTERFQAPEALFTPLYQHIVLSGRSTMYPGLPSRLEKEILDRYLEAVLKGNKDGLKKLQLRIEDPPRRKDMVYLGGAVLAGIMKVQCCLSLSLSLSHTNQDTVVSMMCFVNLHFSPPC</sequence>
<evidence type="ECO:0000313" key="2">
    <source>
        <dbReference type="Proteomes" id="UP001060215"/>
    </source>
</evidence>
<reference evidence="1 2" key="1">
    <citation type="journal article" date="2022" name="Plant J.">
        <title>Chromosome-level genome of Camellia lanceoleosa provides a valuable resource for understanding genome evolution and self-incompatibility.</title>
        <authorList>
            <person name="Gong W."/>
            <person name="Xiao S."/>
            <person name="Wang L."/>
            <person name="Liao Z."/>
            <person name="Chang Y."/>
            <person name="Mo W."/>
            <person name="Hu G."/>
            <person name="Li W."/>
            <person name="Zhao G."/>
            <person name="Zhu H."/>
            <person name="Hu X."/>
            <person name="Ji K."/>
            <person name="Xiang X."/>
            <person name="Song Q."/>
            <person name="Yuan D."/>
            <person name="Jin S."/>
            <person name="Zhang L."/>
        </authorList>
    </citation>
    <scope>NUCLEOTIDE SEQUENCE [LARGE SCALE GENOMIC DNA]</scope>
    <source>
        <strain evidence="1">SQ_2022a</strain>
    </source>
</reference>
<protein>
    <submittedName>
        <fullName evidence="1">Actin-related protein 2</fullName>
    </submittedName>
</protein>
<comment type="caution">
    <text evidence="1">The sequence shown here is derived from an EMBL/GenBank/DDBJ whole genome shotgun (WGS) entry which is preliminary data.</text>
</comment>
<name>A0ACC0GDR1_9ERIC</name>
<proteinExistence type="predicted"/>
<organism evidence="1 2">
    <name type="scientific">Camellia lanceoleosa</name>
    <dbReference type="NCBI Taxonomy" id="1840588"/>
    <lineage>
        <taxon>Eukaryota</taxon>
        <taxon>Viridiplantae</taxon>
        <taxon>Streptophyta</taxon>
        <taxon>Embryophyta</taxon>
        <taxon>Tracheophyta</taxon>
        <taxon>Spermatophyta</taxon>
        <taxon>Magnoliopsida</taxon>
        <taxon>eudicotyledons</taxon>
        <taxon>Gunneridae</taxon>
        <taxon>Pentapetalae</taxon>
        <taxon>asterids</taxon>
        <taxon>Ericales</taxon>
        <taxon>Theaceae</taxon>
        <taxon>Camellia</taxon>
    </lineage>
</organism>
<dbReference type="Proteomes" id="UP001060215">
    <property type="component" value="Chromosome 10"/>
</dbReference>
<evidence type="ECO:0000313" key="1">
    <source>
        <dbReference type="EMBL" id="KAI7998146.1"/>
    </source>
</evidence>
<gene>
    <name evidence="1" type="ORF">LOK49_LG10G00937</name>
</gene>
<keyword evidence="2" id="KW-1185">Reference proteome</keyword>
<accession>A0ACC0GDR1</accession>
<dbReference type="EMBL" id="CM045767">
    <property type="protein sequence ID" value="KAI7998146.1"/>
    <property type="molecule type" value="Genomic_DNA"/>
</dbReference>